<dbReference type="PATRIC" id="fig|626887.3.peg.443"/>
<dbReference type="STRING" id="626887.J057_02340"/>
<keyword evidence="2" id="KW-0560">Oxidoreductase</keyword>
<dbReference type="PRINTS" id="PR00081">
    <property type="entry name" value="GDHRDH"/>
</dbReference>
<dbReference type="GO" id="GO:0016614">
    <property type="term" value="F:oxidoreductase activity, acting on CH-OH group of donors"/>
    <property type="evidence" value="ECO:0007669"/>
    <property type="project" value="UniProtKB-ARBA"/>
</dbReference>
<feature type="region of interest" description="Disordered" evidence="3">
    <location>
        <begin position="1"/>
        <end position="49"/>
    </location>
</feature>
<evidence type="ECO:0000256" key="2">
    <source>
        <dbReference type="ARBA" id="ARBA00023002"/>
    </source>
</evidence>
<dbReference type="FunFam" id="3.40.50.720:FF:000084">
    <property type="entry name" value="Short-chain dehydrogenase reductase"/>
    <property type="match status" value="1"/>
</dbReference>
<dbReference type="HOGENOM" id="CLU_010194_4_0_6"/>
<dbReference type="Pfam" id="PF13561">
    <property type="entry name" value="adh_short_C2"/>
    <property type="match status" value="1"/>
</dbReference>
<evidence type="ECO:0000313" key="5">
    <source>
        <dbReference type="Proteomes" id="UP000013165"/>
    </source>
</evidence>
<dbReference type="PANTHER" id="PTHR48107">
    <property type="entry name" value="NADPH-DEPENDENT ALDEHYDE REDUCTASE-LIKE PROTEIN, CHLOROPLASTIC-RELATED"/>
    <property type="match status" value="1"/>
</dbReference>
<dbReference type="eggNOG" id="COG1028">
    <property type="taxonomic scope" value="Bacteria"/>
</dbReference>
<dbReference type="AlphaFoldDB" id="N6WZC5"/>
<evidence type="ECO:0000256" key="3">
    <source>
        <dbReference type="SAM" id="MobiDB-lite"/>
    </source>
</evidence>
<dbReference type="Proteomes" id="UP000013165">
    <property type="component" value="Unassembled WGS sequence"/>
</dbReference>
<gene>
    <name evidence="4" type="ORF">J057_02340</name>
</gene>
<reference evidence="4 5" key="1">
    <citation type="journal article" date="2013" name="Genome Announc.">
        <title>Genome Sequence of the Polycyclic Aromatic Hydrocarbon-Degrading Bacterium Strain Marinobacter nanhaiticus D15-8WT.</title>
        <authorList>
            <person name="Cui Z."/>
            <person name="Gao W."/>
            <person name="Li Q."/>
            <person name="Xu G."/>
            <person name="Zheng L."/>
        </authorList>
    </citation>
    <scope>NUCLEOTIDE SEQUENCE [LARGE SCALE GENOMIC DNA]</scope>
    <source>
        <strain evidence="4 5">D15-8W</strain>
    </source>
</reference>
<name>N6WZC5_9GAMM</name>
<sequence>MTPSKGSPLKDPRTLYPKPEFPSQQQPIPGREDKMRPVPDHGEDSYRGTGKLEGCTALVTGADSGIGKAVALAYAREGADVAFTYLTEDQDARNTAELIHAEGRKALVIKMDQTDRKACDHVIQRVVDEFDGLDILVNNAAFQMSYEKMADIPDEEIKWAFSTNIEALFYLCRAALKHIPPGGSIINTTSIQAFKPSVNLAPYAATKAAIANFTLALAEEAIEQGVRVNGVAPGPVWTPLIPSTFPPEKVEGFGGNTLFGRPAQPAEVAPLYVFLASPAASFVAGEIYGVTGGSKQL</sequence>
<dbReference type="InterPro" id="IPR020904">
    <property type="entry name" value="Sc_DH/Rdtase_CS"/>
</dbReference>
<evidence type="ECO:0000313" key="4">
    <source>
        <dbReference type="EMBL" id="ENO16512.1"/>
    </source>
</evidence>
<evidence type="ECO:0000256" key="1">
    <source>
        <dbReference type="ARBA" id="ARBA00006484"/>
    </source>
</evidence>
<dbReference type="EMBL" id="APLQ01000010">
    <property type="protein sequence ID" value="ENO16512.1"/>
    <property type="molecule type" value="Genomic_DNA"/>
</dbReference>
<keyword evidence="5" id="KW-1185">Reference proteome</keyword>
<organism evidence="4 5">
    <name type="scientific">Marinobacter nanhaiticus D15-8W</name>
    <dbReference type="NCBI Taxonomy" id="626887"/>
    <lineage>
        <taxon>Bacteria</taxon>
        <taxon>Pseudomonadati</taxon>
        <taxon>Pseudomonadota</taxon>
        <taxon>Gammaproteobacteria</taxon>
        <taxon>Pseudomonadales</taxon>
        <taxon>Marinobacteraceae</taxon>
        <taxon>Marinobacter</taxon>
    </lineage>
</organism>
<dbReference type="RefSeq" id="WP_004583022.1">
    <property type="nucleotide sequence ID" value="NZ_AP028878.1"/>
</dbReference>
<comment type="similarity">
    <text evidence="1">Belongs to the short-chain dehydrogenases/reductases (SDR) family.</text>
</comment>
<proteinExistence type="inferred from homology"/>
<dbReference type="PANTHER" id="PTHR48107:SF16">
    <property type="entry name" value="NADPH-DEPENDENT ALDEHYDE REDUCTASE 1, CHLOROPLASTIC"/>
    <property type="match status" value="1"/>
</dbReference>
<accession>N6WZC5</accession>
<dbReference type="Gene3D" id="3.40.50.720">
    <property type="entry name" value="NAD(P)-binding Rossmann-like Domain"/>
    <property type="match status" value="1"/>
</dbReference>
<dbReference type="PRINTS" id="PR00080">
    <property type="entry name" value="SDRFAMILY"/>
</dbReference>
<dbReference type="InterPro" id="IPR036291">
    <property type="entry name" value="NAD(P)-bd_dom_sf"/>
</dbReference>
<dbReference type="InterPro" id="IPR002347">
    <property type="entry name" value="SDR_fam"/>
</dbReference>
<dbReference type="SUPFAM" id="SSF51735">
    <property type="entry name" value="NAD(P)-binding Rossmann-fold domains"/>
    <property type="match status" value="1"/>
</dbReference>
<protein>
    <submittedName>
        <fullName evidence="4">SDR family oxidoreductase</fullName>
    </submittedName>
</protein>
<dbReference type="PROSITE" id="PS00061">
    <property type="entry name" value="ADH_SHORT"/>
    <property type="match status" value="1"/>
</dbReference>
<comment type="caution">
    <text evidence="4">The sequence shown here is derived from an EMBL/GenBank/DDBJ whole genome shotgun (WGS) entry which is preliminary data.</text>
</comment>
<dbReference type="OrthoDB" id="9809287at2"/>
<feature type="compositionally biased region" description="Basic and acidic residues" evidence="3">
    <location>
        <begin position="30"/>
        <end position="46"/>
    </location>
</feature>